<reference evidence="2 3" key="2">
    <citation type="journal article" date="2012" name="PLoS Pathog.">
        <title>Diverse lifestyles and strategies of plant pathogenesis encoded in the genomes of eighteen Dothideomycetes fungi.</title>
        <authorList>
            <person name="Ohm R.A."/>
            <person name="Feau N."/>
            <person name="Henrissat B."/>
            <person name="Schoch C.L."/>
            <person name="Horwitz B.A."/>
            <person name="Barry K.W."/>
            <person name="Condon B.J."/>
            <person name="Copeland A.C."/>
            <person name="Dhillon B."/>
            <person name="Glaser F."/>
            <person name="Hesse C.N."/>
            <person name="Kosti I."/>
            <person name="LaButti K."/>
            <person name="Lindquist E.A."/>
            <person name="Lucas S."/>
            <person name="Salamov A.A."/>
            <person name="Bradshaw R.E."/>
            <person name="Ciuffetti L."/>
            <person name="Hamelin R.C."/>
            <person name="Kema G.H.J."/>
            <person name="Lawrence C."/>
            <person name="Scott J.A."/>
            <person name="Spatafora J.W."/>
            <person name="Turgeon B.G."/>
            <person name="de Wit P.J.G.M."/>
            <person name="Zhong S."/>
            <person name="Goodwin S.B."/>
            <person name="Grigoriev I.V."/>
        </authorList>
    </citation>
    <scope>NUCLEOTIDE SEQUENCE [LARGE SCALE GENOMIC DNA]</scope>
    <source>
        <strain evidence="3">NZE10 / CBS 128990</strain>
    </source>
</reference>
<keyword evidence="1" id="KW-0732">Signal</keyword>
<evidence type="ECO:0000313" key="3">
    <source>
        <dbReference type="Proteomes" id="UP000016933"/>
    </source>
</evidence>
<protein>
    <submittedName>
        <fullName evidence="2">Uncharacterized protein</fullName>
    </submittedName>
</protein>
<dbReference type="Proteomes" id="UP000016933">
    <property type="component" value="Unassembled WGS sequence"/>
</dbReference>
<dbReference type="OrthoDB" id="10475882at2759"/>
<reference evidence="3" key="1">
    <citation type="journal article" date="2012" name="PLoS Genet.">
        <title>The genomes of the fungal plant pathogens Cladosporium fulvum and Dothistroma septosporum reveal adaptation to different hosts and lifestyles but also signatures of common ancestry.</title>
        <authorList>
            <person name="de Wit P.J.G.M."/>
            <person name="van der Burgt A."/>
            <person name="Oekmen B."/>
            <person name="Stergiopoulos I."/>
            <person name="Abd-Elsalam K.A."/>
            <person name="Aerts A.L."/>
            <person name="Bahkali A.H."/>
            <person name="Beenen H.G."/>
            <person name="Chettri P."/>
            <person name="Cox M.P."/>
            <person name="Datema E."/>
            <person name="de Vries R.P."/>
            <person name="Dhillon B."/>
            <person name="Ganley A.R."/>
            <person name="Griffiths S.A."/>
            <person name="Guo Y."/>
            <person name="Hamelin R.C."/>
            <person name="Henrissat B."/>
            <person name="Kabir M.S."/>
            <person name="Jashni M.K."/>
            <person name="Kema G."/>
            <person name="Klaubauf S."/>
            <person name="Lapidus A."/>
            <person name="Levasseur A."/>
            <person name="Lindquist E."/>
            <person name="Mehrabi R."/>
            <person name="Ohm R.A."/>
            <person name="Owen T.J."/>
            <person name="Salamov A."/>
            <person name="Schwelm A."/>
            <person name="Schijlen E."/>
            <person name="Sun H."/>
            <person name="van den Burg H.A."/>
            <person name="van Ham R.C.H.J."/>
            <person name="Zhang S."/>
            <person name="Goodwin S.B."/>
            <person name="Grigoriev I.V."/>
            <person name="Collemare J."/>
            <person name="Bradshaw R.E."/>
        </authorList>
    </citation>
    <scope>NUCLEOTIDE SEQUENCE [LARGE SCALE GENOMIC DNA]</scope>
    <source>
        <strain evidence="3">NZE10 / CBS 128990</strain>
    </source>
</reference>
<sequence length="190" mass="21470">MRLLAGLTTLLGLTQDTTLSTTSKPNSTKALNATLPSIDSTSPSVLDRRDLPWTGTGWPPAWHYKPTKNTQILIMRFKTDKCKIPKTLQHESHLEIAPEGYEDDVDIVCMNFKRPLSSVMFQLPHPILKQAETESHPDRDRYHGPLHRCRIVVYEGHACDGPEVGRYNEEQELECLPALGGYSMRAACWK</sequence>
<gene>
    <name evidence="2" type="ORF">DOTSEDRAFT_27013</name>
</gene>
<name>N1PIF0_DOTSN</name>
<evidence type="ECO:0000256" key="1">
    <source>
        <dbReference type="SAM" id="SignalP"/>
    </source>
</evidence>
<accession>N1PIF0</accession>
<feature type="chain" id="PRO_5004109402" evidence="1">
    <location>
        <begin position="20"/>
        <end position="190"/>
    </location>
</feature>
<dbReference type="HOGENOM" id="CLU_1427952_0_0_1"/>
<evidence type="ECO:0000313" key="2">
    <source>
        <dbReference type="EMBL" id="EME41904.1"/>
    </source>
</evidence>
<keyword evidence="3" id="KW-1185">Reference proteome</keyword>
<dbReference type="EMBL" id="KB446542">
    <property type="protein sequence ID" value="EME41904.1"/>
    <property type="molecule type" value="Genomic_DNA"/>
</dbReference>
<organism evidence="2 3">
    <name type="scientific">Dothistroma septosporum (strain NZE10 / CBS 128990)</name>
    <name type="common">Red band needle blight fungus</name>
    <name type="synonym">Mycosphaerella pini</name>
    <dbReference type="NCBI Taxonomy" id="675120"/>
    <lineage>
        <taxon>Eukaryota</taxon>
        <taxon>Fungi</taxon>
        <taxon>Dikarya</taxon>
        <taxon>Ascomycota</taxon>
        <taxon>Pezizomycotina</taxon>
        <taxon>Dothideomycetes</taxon>
        <taxon>Dothideomycetidae</taxon>
        <taxon>Mycosphaerellales</taxon>
        <taxon>Mycosphaerellaceae</taxon>
        <taxon>Dothistroma</taxon>
    </lineage>
</organism>
<dbReference type="AlphaFoldDB" id="N1PIF0"/>
<dbReference type="OMA" id="KENAMQF"/>
<proteinExistence type="predicted"/>
<feature type="signal peptide" evidence="1">
    <location>
        <begin position="1"/>
        <end position="19"/>
    </location>
</feature>